<evidence type="ECO:0000313" key="2">
    <source>
        <dbReference type="Proteomes" id="UP001519535"/>
    </source>
</evidence>
<name>A0ABS5RNP1_9MYCO</name>
<evidence type="ECO:0000313" key="1">
    <source>
        <dbReference type="EMBL" id="MBS9535101.1"/>
    </source>
</evidence>
<reference evidence="1 2" key="1">
    <citation type="submission" date="2021-05" db="EMBL/GenBank/DDBJ databases">
        <title>Mycobacterium acidophilum sp. nov., an extremely acid-tolerant member of the genus Mycobacterium.</title>
        <authorList>
            <person name="Xia J."/>
        </authorList>
    </citation>
    <scope>NUCLEOTIDE SEQUENCE [LARGE SCALE GENOMIC DNA]</scope>
    <source>
        <strain evidence="1 2">M1</strain>
    </source>
</reference>
<sequence>MTAYAPTLRRIQARRRPIDPWSRMRRESAEAAAARFAADLASARVIARTSRGVALSDALRAAAIAEDGLAAAAHTLYHTGLSKPQVAAELDVSPSRARKLIDKGNQING</sequence>
<keyword evidence="2" id="KW-1185">Reference proteome</keyword>
<comment type="caution">
    <text evidence="1">The sequence shown here is derived from an EMBL/GenBank/DDBJ whole genome shotgun (WGS) entry which is preliminary data.</text>
</comment>
<organism evidence="1 2">
    <name type="scientific">Mycolicibacter acidiphilus</name>
    <dbReference type="NCBI Taxonomy" id="2835306"/>
    <lineage>
        <taxon>Bacteria</taxon>
        <taxon>Bacillati</taxon>
        <taxon>Actinomycetota</taxon>
        <taxon>Actinomycetes</taxon>
        <taxon>Mycobacteriales</taxon>
        <taxon>Mycobacteriaceae</taxon>
        <taxon>Mycolicibacter</taxon>
    </lineage>
</organism>
<protein>
    <submittedName>
        <fullName evidence="1">Uncharacterized protein</fullName>
    </submittedName>
</protein>
<dbReference type="RefSeq" id="WP_214093963.1">
    <property type="nucleotide sequence ID" value="NZ_JAHCLR010000036.1"/>
</dbReference>
<accession>A0ABS5RNP1</accession>
<proteinExistence type="predicted"/>
<dbReference type="Proteomes" id="UP001519535">
    <property type="component" value="Unassembled WGS sequence"/>
</dbReference>
<gene>
    <name evidence="1" type="ORF">KIH27_16050</name>
</gene>
<dbReference type="EMBL" id="JAHCLR010000036">
    <property type="protein sequence ID" value="MBS9535101.1"/>
    <property type="molecule type" value="Genomic_DNA"/>
</dbReference>